<sequence>YEKLRVQENTIDEGSVEHSRKEDEGRSISLVMESTKRNIANLNLQVDEEASLRNEVYRLQQELMKEKSKVRGLVEELENPDNTQRWRALEGTDLDIGELEDKINTLQKRLIRKSEELVNYDLELQ</sequence>
<evidence type="ECO:0000256" key="2">
    <source>
        <dbReference type="SAM" id="Coils"/>
    </source>
</evidence>
<keyword evidence="1 2" id="KW-0175">Coiled coil</keyword>
<proteinExistence type="predicted"/>
<reference evidence="4 5" key="1">
    <citation type="submission" date="2008-07" db="EMBL/GenBank/DDBJ databases">
        <authorList>
            <person name="El-Sayed N."/>
            <person name="Caler E."/>
            <person name="Inman J."/>
            <person name="Amedeo P."/>
            <person name="Hass B."/>
            <person name="Wortman J."/>
        </authorList>
    </citation>
    <scope>NUCLEOTIDE SEQUENCE [LARGE SCALE GENOMIC DNA]</scope>
    <source>
        <strain evidence="5">ATCC 50983 / TXsc</strain>
    </source>
</reference>
<feature type="region of interest" description="Disordered" evidence="3">
    <location>
        <begin position="1"/>
        <end position="25"/>
    </location>
</feature>
<name>C5KVG5_PERM5</name>
<evidence type="ECO:0000313" key="5">
    <source>
        <dbReference type="Proteomes" id="UP000007800"/>
    </source>
</evidence>
<dbReference type="EMBL" id="GG676543">
    <property type="protein sequence ID" value="EER11528.1"/>
    <property type="molecule type" value="Genomic_DNA"/>
</dbReference>
<feature type="non-terminal residue" evidence="4">
    <location>
        <position position="1"/>
    </location>
</feature>
<gene>
    <name evidence="4" type="ORF">Pmar_PMAR028729</name>
</gene>
<evidence type="ECO:0000256" key="3">
    <source>
        <dbReference type="SAM" id="MobiDB-lite"/>
    </source>
</evidence>
<dbReference type="RefSeq" id="XP_002779733.1">
    <property type="nucleotide sequence ID" value="XM_002779687.1"/>
</dbReference>
<feature type="coiled-coil region" evidence="2">
    <location>
        <begin position="89"/>
        <end position="123"/>
    </location>
</feature>
<evidence type="ECO:0000313" key="4">
    <source>
        <dbReference type="EMBL" id="EER11528.1"/>
    </source>
</evidence>
<dbReference type="OrthoDB" id="264785at2759"/>
<accession>C5KVG5</accession>
<dbReference type="OMA" id="EDESRSM"/>
<dbReference type="GeneID" id="9046909"/>
<dbReference type="PANTHER" id="PTHR32083">
    <property type="entry name" value="CILIA AND FLAGELLA-ASSOCIATED PROTEIN 58-RELATED"/>
    <property type="match status" value="1"/>
</dbReference>
<dbReference type="PANTHER" id="PTHR32083:SF0">
    <property type="entry name" value="CILIA AND FLAGELLA-ASSOCIATED PROTEIN 58"/>
    <property type="match status" value="1"/>
</dbReference>
<keyword evidence="5" id="KW-1185">Reference proteome</keyword>
<evidence type="ECO:0000256" key="1">
    <source>
        <dbReference type="ARBA" id="ARBA00023054"/>
    </source>
</evidence>
<dbReference type="Proteomes" id="UP000007800">
    <property type="component" value="Unassembled WGS sequence"/>
</dbReference>
<organism evidence="5">
    <name type="scientific">Perkinsus marinus (strain ATCC 50983 / TXsc)</name>
    <dbReference type="NCBI Taxonomy" id="423536"/>
    <lineage>
        <taxon>Eukaryota</taxon>
        <taxon>Sar</taxon>
        <taxon>Alveolata</taxon>
        <taxon>Perkinsozoa</taxon>
        <taxon>Perkinsea</taxon>
        <taxon>Perkinsida</taxon>
        <taxon>Perkinsidae</taxon>
        <taxon>Perkinsus</taxon>
    </lineage>
</organism>
<feature type="non-terminal residue" evidence="4">
    <location>
        <position position="125"/>
    </location>
</feature>
<dbReference type="AlphaFoldDB" id="C5KVG5"/>
<protein>
    <submittedName>
        <fullName evidence="4">Uncharacterized protein</fullName>
    </submittedName>
</protein>
<dbReference type="GO" id="GO:0005856">
    <property type="term" value="C:cytoskeleton"/>
    <property type="evidence" value="ECO:0007669"/>
    <property type="project" value="TreeGrafter"/>
</dbReference>
<dbReference type="InParanoid" id="C5KVG5"/>
<feature type="compositionally biased region" description="Basic and acidic residues" evidence="3">
    <location>
        <begin position="15"/>
        <end position="25"/>
    </location>
</feature>